<keyword evidence="2" id="KW-0812">Transmembrane</keyword>
<name>A0ABX9FE61_9BURK</name>
<evidence type="ECO:0000256" key="1">
    <source>
        <dbReference type="ARBA" id="ARBA00007430"/>
    </source>
</evidence>
<feature type="transmembrane region" description="Helical" evidence="2">
    <location>
        <begin position="54"/>
        <end position="77"/>
    </location>
</feature>
<evidence type="ECO:0000313" key="4">
    <source>
        <dbReference type="EMBL" id="RAZ43935.1"/>
    </source>
</evidence>
<feature type="transmembrane region" description="Helical" evidence="2">
    <location>
        <begin position="21"/>
        <end position="42"/>
    </location>
</feature>
<keyword evidence="2" id="KW-0472">Membrane</keyword>
<dbReference type="Gene3D" id="3.40.50.720">
    <property type="entry name" value="NAD(P)-binding Rossmann-like Domain"/>
    <property type="match status" value="2"/>
</dbReference>
<dbReference type="EMBL" id="QMCH01000001">
    <property type="protein sequence ID" value="RAZ43935.1"/>
    <property type="molecule type" value="Genomic_DNA"/>
</dbReference>
<gene>
    <name evidence="4" type="ORF">DP176_02930</name>
</gene>
<dbReference type="InterPro" id="IPR051203">
    <property type="entry name" value="Polysaccharide_Synthase-Rel"/>
</dbReference>
<sequence>MVIHQITTLILGLPRVLKRSIVMAVDITLCFISVYLAFYLRVGIWVPIWISSSWRPLLVLGASIGIGLPVFIFCGLYREVFRHSGWPAILASVKATLIYAIIFISIFTFIGIEGVPRTIGFIQPIVLLLLIVTSRILAGYLLRNPYRKELRLAKVPRVLIYGAGNAGRQLAAALSHSYEMQVIGFIDDNPQLQGSVMAGKKIYNPKFLSDLVISLQVSSVLLAIPSASRHRRNQILQLVQQSRVGVQTLPGMSELAQGKISTQDLRSLDIDDLLGRDPVMPDPVLLGKNITNKVVLVTGAGGSIGGELCRQIIEQRPKALVLLEQSEFALYQIHQELSHKLGGVLESGQPAIDLIPVLASVTNPSRIQLILEEVRPDTIYHAAAYKHVPLVEANPTEGIKNNTFGTLVIAKIAMQLEVPNFILISTDKAVRPTNVMGASKRLAEMVLQALAAISTKTCFAMVRFGNVLDSSGSVVPKFRQQIKDGGPVTVTDFEMTRFFMTIPEAAQLVIQAGAMAKGGEVFLLDMGQPVKILDLARRMIELSGLEVKSKDNPNGDIEITQIGLRPGEKLYEELLIVGNPDKTAHPRIFMAQEGFMPWNLFDKRLYELQNSLDQNDIFMVENLLRGLVSGYKH</sequence>
<feature type="transmembrane region" description="Helical" evidence="2">
    <location>
        <begin position="118"/>
        <end position="142"/>
    </location>
</feature>
<dbReference type="InterPro" id="IPR003869">
    <property type="entry name" value="Polysac_CapD-like"/>
</dbReference>
<keyword evidence="5" id="KW-1185">Reference proteome</keyword>
<accession>A0ABX9FE61</accession>
<reference evidence="4 5" key="1">
    <citation type="submission" date="2018-06" db="EMBL/GenBank/DDBJ databases">
        <title>Genome of strain Polynucleobacter sp. FUKU-NW-11.</title>
        <authorList>
            <person name="Hahn M.W."/>
        </authorList>
    </citation>
    <scope>NUCLEOTIDE SEQUENCE [LARGE SCALE GENOMIC DNA]</scope>
    <source>
        <strain evidence="5">FUKU-NW11</strain>
    </source>
</reference>
<dbReference type="InterPro" id="IPR036291">
    <property type="entry name" value="NAD(P)-bd_dom_sf"/>
</dbReference>
<dbReference type="Pfam" id="PF02719">
    <property type="entry name" value="Polysacc_synt_2"/>
    <property type="match status" value="1"/>
</dbReference>
<organism evidence="4 5">
    <name type="scientific">Polynucleobacter paneuropaeus</name>
    <dbReference type="NCBI Taxonomy" id="2527775"/>
    <lineage>
        <taxon>Bacteria</taxon>
        <taxon>Pseudomonadati</taxon>
        <taxon>Pseudomonadota</taxon>
        <taxon>Betaproteobacteria</taxon>
        <taxon>Burkholderiales</taxon>
        <taxon>Burkholderiaceae</taxon>
        <taxon>Polynucleobacter</taxon>
    </lineage>
</organism>
<protein>
    <submittedName>
        <fullName evidence="4">Polysaccharide biosynthesis protein</fullName>
    </submittedName>
</protein>
<evidence type="ECO:0000259" key="3">
    <source>
        <dbReference type="Pfam" id="PF02719"/>
    </source>
</evidence>
<dbReference type="PANTHER" id="PTHR43318:SF1">
    <property type="entry name" value="POLYSACCHARIDE BIOSYNTHESIS PROTEIN EPSC-RELATED"/>
    <property type="match status" value="1"/>
</dbReference>
<feature type="domain" description="Polysaccharide biosynthesis protein CapD-like" evidence="3">
    <location>
        <begin position="295"/>
        <end position="592"/>
    </location>
</feature>
<dbReference type="SUPFAM" id="SSF51735">
    <property type="entry name" value="NAD(P)-binding Rossmann-fold domains"/>
    <property type="match status" value="2"/>
</dbReference>
<dbReference type="RefSeq" id="WP_112237251.1">
    <property type="nucleotide sequence ID" value="NZ_QMCH01000001.1"/>
</dbReference>
<comment type="similarity">
    <text evidence="1">Belongs to the polysaccharide synthase family.</text>
</comment>
<feature type="transmembrane region" description="Helical" evidence="2">
    <location>
        <begin position="89"/>
        <end position="112"/>
    </location>
</feature>
<proteinExistence type="inferred from homology"/>
<dbReference type="Proteomes" id="UP000251072">
    <property type="component" value="Unassembled WGS sequence"/>
</dbReference>
<keyword evidence="2" id="KW-1133">Transmembrane helix</keyword>
<dbReference type="CDD" id="cd05237">
    <property type="entry name" value="UDP_invert_4-6DH_SDR_e"/>
    <property type="match status" value="1"/>
</dbReference>
<evidence type="ECO:0000256" key="2">
    <source>
        <dbReference type="SAM" id="Phobius"/>
    </source>
</evidence>
<dbReference type="PANTHER" id="PTHR43318">
    <property type="entry name" value="UDP-N-ACETYLGLUCOSAMINE 4,6-DEHYDRATASE"/>
    <property type="match status" value="1"/>
</dbReference>
<feature type="transmembrane region" description="Helical" evidence="2">
    <location>
        <begin position="207"/>
        <end position="227"/>
    </location>
</feature>
<evidence type="ECO:0000313" key="5">
    <source>
        <dbReference type="Proteomes" id="UP000251072"/>
    </source>
</evidence>
<comment type="caution">
    <text evidence="4">The sequence shown here is derived from an EMBL/GenBank/DDBJ whole genome shotgun (WGS) entry which is preliminary data.</text>
</comment>